<evidence type="ECO:0000256" key="1">
    <source>
        <dbReference type="ARBA" id="ARBA00007220"/>
    </source>
</evidence>
<reference evidence="7 8" key="1">
    <citation type="submission" date="2024-04" db="EMBL/GenBank/DDBJ databases">
        <authorList>
            <person name="Fracassetti M."/>
        </authorList>
    </citation>
    <scope>NUCLEOTIDE SEQUENCE [LARGE SCALE GENOMIC DNA]</scope>
</reference>
<dbReference type="GO" id="GO:0004017">
    <property type="term" value="F:AMP kinase activity"/>
    <property type="evidence" value="ECO:0007669"/>
    <property type="project" value="UniProtKB-EC"/>
</dbReference>
<dbReference type="SUPFAM" id="SSF52540">
    <property type="entry name" value="P-loop containing nucleoside triphosphate hydrolases"/>
    <property type="match status" value="1"/>
</dbReference>
<keyword evidence="5" id="KW-0418">Kinase</keyword>
<proteinExistence type="inferred from homology"/>
<dbReference type="Proteomes" id="UP001497516">
    <property type="component" value="Chromosome 5"/>
</dbReference>
<dbReference type="PANTHER" id="PTHR23359">
    <property type="entry name" value="NUCLEOTIDE KINASE"/>
    <property type="match status" value="1"/>
</dbReference>
<evidence type="ECO:0000256" key="5">
    <source>
        <dbReference type="ARBA" id="ARBA00022777"/>
    </source>
</evidence>
<protein>
    <recommendedName>
        <fullName evidence="2">adenylate kinase</fullName>
        <ecNumber evidence="2">2.7.4.3</ecNumber>
    </recommendedName>
    <alternativeName>
        <fullName evidence="6">ATP:AMP phosphotransferase</fullName>
    </alternativeName>
</protein>
<evidence type="ECO:0000313" key="7">
    <source>
        <dbReference type="EMBL" id="CAL1389067.1"/>
    </source>
</evidence>
<evidence type="ECO:0000256" key="2">
    <source>
        <dbReference type="ARBA" id="ARBA00012955"/>
    </source>
</evidence>
<dbReference type="Pfam" id="PF00406">
    <property type="entry name" value="ADK"/>
    <property type="match status" value="1"/>
</dbReference>
<dbReference type="PROSITE" id="PS00113">
    <property type="entry name" value="ADENYLATE_KINASE"/>
    <property type="match status" value="1"/>
</dbReference>
<sequence length="270" mass="30497">MSALLRRNAMVAVASAAPSFHRLARLALPRSYSTSGAPQPQLDPEYWGYSATGSYSETRRDSVCPVPVADTDSSVQLRGVQWAFIGCPLAKKRVYAQTISRLLQVPYISMAILVSQELNPRSSVYRQIANAVNRGECVPEDIIFGLLSKRLEEGYYRGETGFVLDGIPRTRLQAEILDELVEIDLVVNFKCSDEYLEKHQEGPWKDKLKEHFEQSKPLEAYYQKEKRLLDFQVSTAPRDTWQGLLAALHLEELNAVHSSNKKLIAPPFLR</sequence>
<keyword evidence="8" id="KW-1185">Reference proteome</keyword>
<comment type="similarity">
    <text evidence="1">Belongs to the adenylate kinase family.</text>
</comment>
<evidence type="ECO:0000256" key="4">
    <source>
        <dbReference type="ARBA" id="ARBA00022741"/>
    </source>
</evidence>
<dbReference type="CDD" id="cd01428">
    <property type="entry name" value="ADK"/>
    <property type="match status" value="1"/>
</dbReference>
<keyword evidence="4" id="KW-0547">Nucleotide-binding</keyword>
<evidence type="ECO:0000313" key="8">
    <source>
        <dbReference type="Proteomes" id="UP001497516"/>
    </source>
</evidence>
<keyword evidence="3" id="KW-0808">Transferase</keyword>
<name>A0AAV2ETL4_9ROSI</name>
<evidence type="ECO:0000256" key="3">
    <source>
        <dbReference type="ARBA" id="ARBA00022679"/>
    </source>
</evidence>
<dbReference type="InterPro" id="IPR027417">
    <property type="entry name" value="P-loop_NTPase"/>
</dbReference>
<dbReference type="Gene3D" id="3.40.50.300">
    <property type="entry name" value="P-loop containing nucleotide triphosphate hydrolases"/>
    <property type="match status" value="1"/>
</dbReference>
<organism evidence="7 8">
    <name type="scientific">Linum trigynum</name>
    <dbReference type="NCBI Taxonomy" id="586398"/>
    <lineage>
        <taxon>Eukaryota</taxon>
        <taxon>Viridiplantae</taxon>
        <taxon>Streptophyta</taxon>
        <taxon>Embryophyta</taxon>
        <taxon>Tracheophyta</taxon>
        <taxon>Spermatophyta</taxon>
        <taxon>Magnoliopsida</taxon>
        <taxon>eudicotyledons</taxon>
        <taxon>Gunneridae</taxon>
        <taxon>Pentapetalae</taxon>
        <taxon>rosids</taxon>
        <taxon>fabids</taxon>
        <taxon>Malpighiales</taxon>
        <taxon>Linaceae</taxon>
        <taxon>Linum</taxon>
    </lineage>
</organism>
<dbReference type="InterPro" id="IPR000850">
    <property type="entry name" value="Adenylat/UMP-CMP_kin"/>
</dbReference>
<dbReference type="EC" id="2.7.4.3" evidence="2"/>
<evidence type="ECO:0000256" key="6">
    <source>
        <dbReference type="ARBA" id="ARBA00031517"/>
    </source>
</evidence>
<dbReference type="InterPro" id="IPR033690">
    <property type="entry name" value="Adenylat_kinase_CS"/>
</dbReference>
<gene>
    <name evidence="7" type="ORF">LTRI10_LOCUS29954</name>
</gene>
<dbReference type="EMBL" id="OZ034818">
    <property type="protein sequence ID" value="CAL1389067.1"/>
    <property type="molecule type" value="Genomic_DNA"/>
</dbReference>
<dbReference type="GO" id="GO:0005524">
    <property type="term" value="F:ATP binding"/>
    <property type="evidence" value="ECO:0007669"/>
    <property type="project" value="InterPro"/>
</dbReference>
<accession>A0AAV2ETL4</accession>
<dbReference type="AlphaFoldDB" id="A0AAV2ETL4"/>